<sequence>MGNYVRDVNSGTVVQAHKIDTLVVGGEESPKIDLLGGHLSRHGDWKGVPFGQAIKGWQVVQGDLNPALVIKVANPTSRSIFVEQVSIDIAQDGDFDRYVPHFLSDCEHPWFPRPVKREIPSRRGDSWLVNLKLFGDMVRLLMGDPEWPIFHVRARAVTEDGRRLEDSWSRFPPK</sequence>
<accession>A0ABX8C167</accession>
<proteinExistence type="predicted"/>
<evidence type="ECO:0000313" key="1">
    <source>
        <dbReference type="EMBL" id="QUX28141.1"/>
    </source>
</evidence>
<organism evidence="1 2">
    <name type="scientific">Nocardiopsis akebiae</name>
    <dbReference type="NCBI Taxonomy" id="2831968"/>
    <lineage>
        <taxon>Bacteria</taxon>
        <taxon>Bacillati</taxon>
        <taxon>Actinomycetota</taxon>
        <taxon>Actinomycetes</taxon>
        <taxon>Streptosporangiales</taxon>
        <taxon>Nocardiopsidaceae</taxon>
        <taxon>Nocardiopsis</taxon>
    </lineage>
</organism>
<gene>
    <name evidence="1" type="ORF">KGD83_23205</name>
</gene>
<dbReference type="EMBL" id="CP074132">
    <property type="protein sequence ID" value="QUX28141.1"/>
    <property type="molecule type" value="Genomic_DNA"/>
</dbReference>
<dbReference type="RefSeq" id="WP_212641161.1">
    <property type="nucleotide sequence ID" value="NZ_CP074132.1"/>
</dbReference>
<dbReference type="Proteomes" id="UP000678016">
    <property type="component" value="Chromosome"/>
</dbReference>
<name>A0ABX8C167_9ACTN</name>
<reference evidence="2" key="1">
    <citation type="submission" date="2021-05" db="EMBL/GenBank/DDBJ databases">
        <title>Direct Submission.</title>
        <authorList>
            <person name="Li K."/>
            <person name="Gao J."/>
        </authorList>
    </citation>
    <scope>NUCLEOTIDE SEQUENCE [LARGE SCALE GENOMIC DNA]</scope>
    <source>
        <strain evidence="2">HDS12</strain>
    </source>
</reference>
<keyword evidence="2" id="KW-1185">Reference proteome</keyword>
<protein>
    <submittedName>
        <fullName evidence="1">Uncharacterized protein</fullName>
    </submittedName>
</protein>
<evidence type="ECO:0000313" key="2">
    <source>
        <dbReference type="Proteomes" id="UP000678016"/>
    </source>
</evidence>